<dbReference type="OrthoDB" id="5865257at2759"/>
<keyword evidence="3" id="KW-1185">Reference proteome</keyword>
<gene>
    <name evidence="2" type="ORF">CGOC_LOCUS12254</name>
</gene>
<dbReference type="InterPro" id="IPR001245">
    <property type="entry name" value="Ser-Thr/Tyr_kinase_cat_dom"/>
</dbReference>
<dbReference type="SUPFAM" id="SSF56112">
    <property type="entry name" value="Protein kinase-like (PK-like)"/>
    <property type="match status" value="1"/>
</dbReference>
<dbReference type="PANTHER" id="PTHR24416:SF583">
    <property type="entry name" value="RECEPTOR PROTEIN-TYROSINE KINASE"/>
    <property type="match status" value="1"/>
</dbReference>
<dbReference type="GO" id="GO:0007169">
    <property type="term" value="P:cell surface receptor protein tyrosine kinase signaling pathway"/>
    <property type="evidence" value="ECO:0007669"/>
    <property type="project" value="TreeGrafter"/>
</dbReference>
<dbReference type="SMART" id="SM00219">
    <property type="entry name" value="TyrKc"/>
    <property type="match status" value="1"/>
</dbReference>
<dbReference type="Proteomes" id="UP000271889">
    <property type="component" value="Unassembled WGS sequence"/>
</dbReference>
<dbReference type="GO" id="GO:0004714">
    <property type="term" value="F:transmembrane receptor protein tyrosine kinase activity"/>
    <property type="evidence" value="ECO:0007669"/>
    <property type="project" value="TreeGrafter"/>
</dbReference>
<dbReference type="GO" id="GO:0005886">
    <property type="term" value="C:plasma membrane"/>
    <property type="evidence" value="ECO:0007669"/>
    <property type="project" value="TreeGrafter"/>
</dbReference>
<feature type="non-terminal residue" evidence="2">
    <location>
        <position position="117"/>
    </location>
</feature>
<evidence type="ECO:0000313" key="2">
    <source>
        <dbReference type="EMBL" id="VDN32948.1"/>
    </source>
</evidence>
<sequence>MLRFFGKLYVIVTSSCVAKPESRINNRILLFPRINAIQFRWAFGVLLFEIITLGGSPYPLTPPEDMLQYLEGGGRMERPDNCPENLWVLAVYEVMVECWKLDPEERPNFLTIRQKLA</sequence>
<evidence type="ECO:0000313" key="3">
    <source>
        <dbReference type="Proteomes" id="UP000271889"/>
    </source>
</evidence>
<accession>A0A3P7NBN9</accession>
<protein>
    <recommendedName>
        <fullName evidence="1">Tyrosine-protein kinase catalytic domain-containing protein</fullName>
    </recommendedName>
</protein>
<dbReference type="InterPro" id="IPR011009">
    <property type="entry name" value="Kinase-like_dom_sf"/>
</dbReference>
<feature type="domain" description="Tyrosine-protein kinase catalytic" evidence="1">
    <location>
        <begin position="1"/>
        <end position="116"/>
    </location>
</feature>
<name>A0A3P7NBN9_CYLGO</name>
<reference evidence="2 3" key="1">
    <citation type="submission" date="2018-11" db="EMBL/GenBank/DDBJ databases">
        <authorList>
            <consortium name="Pathogen Informatics"/>
        </authorList>
    </citation>
    <scope>NUCLEOTIDE SEQUENCE [LARGE SCALE GENOMIC DNA]</scope>
</reference>
<dbReference type="Gene3D" id="1.10.510.10">
    <property type="entry name" value="Transferase(Phosphotransferase) domain 1"/>
    <property type="match status" value="1"/>
</dbReference>
<dbReference type="InterPro" id="IPR020635">
    <property type="entry name" value="Tyr_kinase_cat_dom"/>
</dbReference>
<organism evidence="2 3">
    <name type="scientific">Cylicostephanus goldi</name>
    <name type="common">Nematode worm</name>
    <dbReference type="NCBI Taxonomy" id="71465"/>
    <lineage>
        <taxon>Eukaryota</taxon>
        <taxon>Metazoa</taxon>
        <taxon>Ecdysozoa</taxon>
        <taxon>Nematoda</taxon>
        <taxon>Chromadorea</taxon>
        <taxon>Rhabditida</taxon>
        <taxon>Rhabditina</taxon>
        <taxon>Rhabditomorpha</taxon>
        <taxon>Strongyloidea</taxon>
        <taxon>Strongylidae</taxon>
        <taxon>Cylicostephanus</taxon>
    </lineage>
</organism>
<dbReference type="InterPro" id="IPR050122">
    <property type="entry name" value="RTK"/>
</dbReference>
<dbReference type="PANTHER" id="PTHR24416">
    <property type="entry name" value="TYROSINE-PROTEIN KINASE RECEPTOR"/>
    <property type="match status" value="1"/>
</dbReference>
<proteinExistence type="predicted"/>
<evidence type="ECO:0000259" key="1">
    <source>
        <dbReference type="SMART" id="SM00219"/>
    </source>
</evidence>
<dbReference type="EMBL" id="UYRV01121794">
    <property type="protein sequence ID" value="VDN32948.1"/>
    <property type="molecule type" value="Genomic_DNA"/>
</dbReference>
<dbReference type="Pfam" id="PF07714">
    <property type="entry name" value="PK_Tyr_Ser-Thr"/>
    <property type="match status" value="1"/>
</dbReference>
<dbReference type="GO" id="GO:0043235">
    <property type="term" value="C:receptor complex"/>
    <property type="evidence" value="ECO:0007669"/>
    <property type="project" value="TreeGrafter"/>
</dbReference>
<dbReference type="AlphaFoldDB" id="A0A3P7NBN9"/>